<reference evidence="5 6" key="1">
    <citation type="submission" date="2024-04" db="EMBL/GenBank/DDBJ databases">
        <title>Tritrichomonas musculus Genome.</title>
        <authorList>
            <person name="Alves-Ferreira E."/>
            <person name="Grigg M."/>
            <person name="Lorenzi H."/>
            <person name="Galac M."/>
        </authorList>
    </citation>
    <scope>NUCLEOTIDE SEQUENCE [LARGE SCALE GENOMIC DNA]</scope>
    <source>
        <strain evidence="5 6">EAF2021</strain>
    </source>
</reference>
<feature type="region of interest" description="Disordered" evidence="3">
    <location>
        <begin position="274"/>
        <end position="293"/>
    </location>
</feature>
<dbReference type="PROSITE" id="PS50237">
    <property type="entry name" value="HECT"/>
    <property type="match status" value="1"/>
</dbReference>
<accession>A0ABR2GP80</accession>
<feature type="domain" description="HECT" evidence="4">
    <location>
        <begin position="529"/>
        <end position="669"/>
    </location>
</feature>
<proteinExistence type="predicted"/>
<comment type="caution">
    <text evidence="2">Lacks conserved residue(s) required for the propagation of feature annotation.</text>
</comment>
<comment type="caution">
    <text evidence="5">The sequence shown here is derived from an EMBL/GenBank/DDBJ whole genome shotgun (WGS) entry which is preliminary data.</text>
</comment>
<keyword evidence="1 2" id="KW-0833">Ubl conjugation pathway</keyword>
<evidence type="ECO:0000256" key="1">
    <source>
        <dbReference type="ARBA" id="ARBA00022786"/>
    </source>
</evidence>
<protein>
    <recommendedName>
        <fullName evidence="4">HECT domain-containing protein</fullName>
    </recommendedName>
</protein>
<evidence type="ECO:0000256" key="2">
    <source>
        <dbReference type="PROSITE-ProRule" id="PRU00104"/>
    </source>
</evidence>
<dbReference type="Gene3D" id="3.90.1750.10">
    <property type="entry name" value="Hect, E3 ligase catalytic domains"/>
    <property type="match status" value="1"/>
</dbReference>
<keyword evidence="6" id="KW-1185">Reference proteome</keyword>
<organism evidence="5 6">
    <name type="scientific">Tritrichomonas musculus</name>
    <dbReference type="NCBI Taxonomy" id="1915356"/>
    <lineage>
        <taxon>Eukaryota</taxon>
        <taxon>Metamonada</taxon>
        <taxon>Parabasalia</taxon>
        <taxon>Tritrichomonadida</taxon>
        <taxon>Tritrichomonadidae</taxon>
        <taxon>Tritrichomonas</taxon>
    </lineage>
</organism>
<evidence type="ECO:0000259" key="4">
    <source>
        <dbReference type="PROSITE" id="PS50237"/>
    </source>
</evidence>
<feature type="compositionally biased region" description="Acidic residues" evidence="3">
    <location>
        <begin position="279"/>
        <end position="293"/>
    </location>
</feature>
<name>A0ABR2GP80_9EUKA</name>
<dbReference type="InterPro" id="IPR035983">
    <property type="entry name" value="Hect_E3_ubiquitin_ligase"/>
</dbReference>
<evidence type="ECO:0000313" key="5">
    <source>
        <dbReference type="EMBL" id="KAK8835676.1"/>
    </source>
</evidence>
<dbReference type="EMBL" id="JAPFFF010000076">
    <property type="protein sequence ID" value="KAK8835676.1"/>
    <property type="molecule type" value="Genomic_DNA"/>
</dbReference>
<dbReference type="SUPFAM" id="SSF56204">
    <property type="entry name" value="Hect, E3 ligase catalytic domain"/>
    <property type="match status" value="1"/>
</dbReference>
<dbReference type="Pfam" id="PF00632">
    <property type="entry name" value="HECT"/>
    <property type="match status" value="1"/>
</dbReference>
<evidence type="ECO:0000256" key="3">
    <source>
        <dbReference type="SAM" id="MobiDB-lite"/>
    </source>
</evidence>
<dbReference type="InterPro" id="IPR000569">
    <property type="entry name" value="HECT_dom"/>
</dbReference>
<gene>
    <name evidence="5" type="ORF">M9Y10_042271</name>
</gene>
<evidence type="ECO:0000313" key="6">
    <source>
        <dbReference type="Proteomes" id="UP001470230"/>
    </source>
</evidence>
<sequence>MQQKEFLTSDKDLYQQFKSRFTNRRNTRRNLDLYSNTKYSRSQRGTRLFHKDGSKGIIKIDDPGSWLIDTPIVLLLLLWIFIDNCKTSAQRVCAKLAIVDCMLIQSPMISKYMPEFLTYIQDKLTFLPDDFNSVYIHHLSTLALKNQNNPQIVNFYMSERNCFNFMKINQMFKSKTLEFDKVPIIDFDSSNHVLTPTNSNEIIQLMRNYKSANDFPVWYFIPIWKTISSIQYERYIPNDDDDACTINPTFACVSNNLDVPLLCTFSITVTKRKNNNNEEHEEEEENNDDDENYNCELKVNNHGKYEDGETIKLERLQKVYFGYYVINPKERKQFNWTGGRKVNVKLQMYKVIQNKQLMHDTLMCDIKSFAVDWNDSNTEELLLEITSINFKIKNFIFILLETLNMTDLIHKFGIHVVQCKVFCLFLFNLYLSNFSESSIDNLTQEDDEIRRLGREHSRYFAYQNRVGQFSIKASKVYQRLAILELVIFSGSMSSITLNPESAMNFMNGKSDDYCDSMIYQLSEKITKYQPDRFKRIIWRIDFKGSDAVDLTGVTNQTITMAINSFLFLKTGLCIISPNFTENTPNSVTVNPNDMGDTLVIPYPSNKDDEEVINSMLFGFGVVIGSMIRCGVVQDIPFPDFIWNFFAGKSITKEDVYENDTRLRDQIAAMKDGTLNDHQWNYRDWNNVVKPILGFPEDKIVSKENVGIYETVVVDLRIKSLEKILTHIKKDFI</sequence>
<dbReference type="Proteomes" id="UP001470230">
    <property type="component" value="Unassembled WGS sequence"/>
</dbReference>